<proteinExistence type="predicted"/>
<organism evidence="4">
    <name type="scientific">Tanacetum cinerariifolium</name>
    <name type="common">Dalmatian daisy</name>
    <name type="synonym">Chrysanthemum cinerariifolium</name>
    <dbReference type="NCBI Taxonomy" id="118510"/>
    <lineage>
        <taxon>Eukaryota</taxon>
        <taxon>Viridiplantae</taxon>
        <taxon>Streptophyta</taxon>
        <taxon>Embryophyta</taxon>
        <taxon>Tracheophyta</taxon>
        <taxon>Spermatophyta</taxon>
        <taxon>Magnoliopsida</taxon>
        <taxon>eudicotyledons</taxon>
        <taxon>Gunneridae</taxon>
        <taxon>Pentapetalae</taxon>
        <taxon>asterids</taxon>
        <taxon>campanulids</taxon>
        <taxon>Asterales</taxon>
        <taxon>Asteraceae</taxon>
        <taxon>Asteroideae</taxon>
        <taxon>Anthemideae</taxon>
        <taxon>Anthemidinae</taxon>
        <taxon>Tanacetum</taxon>
    </lineage>
</organism>
<evidence type="ECO:0000259" key="3">
    <source>
        <dbReference type="Pfam" id="PF22936"/>
    </source>
</evidence>
<dbReference type="EMBL" id="BKCJ010000916">
    <property type="protein sequence ID" value="GEU37327.1"/>
    <property type="molecule type" value="Genomic_DNA"/>
</dbReference>
<dbReference type="PANTHER" id="PTHR11439">
    <property type="entry name" value="GAG-POL-RELATED RETROTRANSPOSON"/>
    <property type="match status" value="1"/>
</dbReference>
<dbReference type="Pfam" id="PF07727">
    <property type="entry name" value="RVT_2"/>
    <property type="match status" value="1"/>
</dbReference>
<feature type="domain" description="Reverse transcriptase Ty1/copia-type" evidence="2">
    <location>
        <begin position="975"/>
        <end position="1091"/>
    </location>
</feature>
<dbReference type="InterPro" id="IPR054722">
    <property type="entry name" value="PolX-like_BBD"/>
</dbReference>
<dbReference type="PANTHER" id="PTHR11439:SF483">
    <property type="entry name" value="PEPTIDE SYNTHASE GLIP-LIKE, PUTATIVE (AFU_ORTHOLOGUE AFUA_3G12920)-RELATED"/>
    <property type="match status" value="1"/>
</dbReference>
<protein>
    <submittedName>
        <fullName evidence="4">Retrovirus-related Pol polyprotein from transposon TNT 1-94</fullName>
    </submittedName>
</protein>
<comment type="caution">
    <text evidence="4">The sequence shown here is derived from an EMBL/GenBank/DDBJ whole genome shotgun (WGS) entry which is preliminary data.</text>
</comment>
<evidence type="ECO:0000313" key="4">
    <source>
        <dbReference type="EMBL" id="GEU37327.1"/>
    </source>
</evidence>
<dbReference type="CDD" id="cd09272">
    <property type="entry name" value="RNase_HI_RT_Ty1"/>
    <property type="match status" value="1"/>
</dbReference>
<evidence type="ECO:0000259" key="2">
    <source>
        <dbReference type="Pfam" id="PF07727"/>
    </source>
</evidence>
<evidence type="ECO:0000256" key="1">
    <source>
        <dbReference type="SAM" id="MobiDB-lite"/>
    </source>
</evidence>
<name>A0A6L2JL59_TANCI</name>
<dbReference type="Pfam" id="PF22936">
    <property type="entry name" value="Pol_BBD"/>
    <property type="match status" value="1"/>
</dbReference>
<dbReference type="AlphaFoldDB" id="A0A6L2JL59"/>
<accession>A0A6L2JL59</accession>
<feature type="region of interest" description="Disordered" evidence="1">
    <location>
        <begin position="944"/>
        <end position="964"/>
    </location>
</feature>
<feature type="region of interest" description="Disordered" evidence="1">
    <location>
        <begin position="872"/>
        <end position="907"/>
    </location>
</feature>
<feature type="domain" description="Retrovirus-related Pol polyprotein from transposon TNT 1-94-like beta-barrel" evidence="3">
    <location>
        <begin position="669"/>
        <end position="738"/>
    </location>
</feature>
<gene>
    <name evidence="4" type="ORF">Tci_009305</name>
</gene>
<feature type="compositionally biased region" description="Polar residues" evidence="1">
    <location>
        <begin position="951"/>
        <end position="961"/>
    </location>
</feature>
<reference evidence="4" key="1">
    <citation type="journal article" date="2019" name="Sci. Rep.">
        <title>Draft genome of Tanacetum cinerariifolium, the natural source of mosquito coil.</title>
        <authorList>
            <person name="Yamashiro T."/>
            <person name="Shiraishi A."/>
            <person name="Satake H."/>
            <person name="Nakayama K."/>
        </authorList>
    </citation>
    <scope>NUCLEOTIDE SEQUENCE</scope>
</reference>
<dbReference type="InterPro" id="IPR013103">
    <property type="entry name" value="RVT_2"/>
</dbReference>
<feature type="compositionally biased region" description="Polar residues" evidence="1">
    <location>
        <begin position="876"/>
        <end position="907"/>
    </location>
</feature>
<sequence>MILESIENGPLIWSTIEENGVTRPKKYSELSAIEATQADCDVKETNIILQGLPPEVYALVSNHRIAKELWERIQLLMQGTSLTKQERECKLYDEFDKFAYKKGETLRVFYLRFSLLLNNMNIYNVKREQVQVNSLTVPVFKQGDDPIDAINHMMSFLFTIVTSRFPTTNNQLRNSSNPRQQATINDGRVTLQPVQGRQICFAMGINKVLLVQAQTNGQILHEEELAFLADPRISEGQATQTVITHNAAYQVDDLDAYDSECDELNTAKVTLMANLSQYGSDALAEVHNHDNMDNSMINQGVQVMPSPEQSNVVNQLETKITSDSNIIPYSQYVIESQQTAVQNSKAFAQQDALILSVIEQLKTQKAQQLEPKLYDGNVIKNTRAIVILDSEETLMLAEESHSKMILKQQDPMVLENKVNTTPVDYAILNQLSQDFEKLFVSQTELSAEQAFWSQNYVNSSNLNLSKIPTKVEISKELSKVSMEQEMFKVDVEPLAPRLLNNRTIHSDYIRLTQEPAVILREVMEQGKSQNPLNNSLDHHSKLHANSKLICVKCNGCMLSDNHDLCVPNVTYDVNARAKSKPVKKLSKRKVWKPTCKVFTKTRYNWRPTGRTFTIVGNKCPLTRITTTTVVPSRKPISIETDTPKPVLTLVYVRKHRKFKITDPISKSKYLDSDCSKHMTGDHSQLTNFFNKFLGIVKFENDHVAKMLGYGDYNVRNVTISRVYYVEGLGHNLFSVGMLIYAKASLFLWAQAVAIACYTQNRSIIRLRHGKTPYELLHDKLPDLSFFHVFGALCYLTNDSENLGKLQPKADIDFDELTTMASEHNSSEPALCEMTHATISSGFVPNPPPSTCINFLTPEVIALIAEVVAPEPAASTGLPSSSTVDQDAPSHSNSQTTSETRTPILSNNVEEDNYDLDVAHMNNDVSFGVQESPKIPAFRDDPLYESLHEDSNSQGSSSNMRQTHPPLESVDKVLLIKLKWIYKVKTNDFGGMLKNKARLVARGFRQKEGIDFEESFTPVARIEAIYIFKENDAHKNMMIFQMDVKTTFLNDELKEEIYVSQLEGFVNQDNPSHVYKLKKALYGLKQAPRAWELLTWVFGTRRIPSSKKQKCPAISSIEAEYIALSGCCAQILWMRSQLTDYGFQFYKTPLYYDNKSAIALCCNSVQHSRAKLINVRYHFIKEQVENGIVELYFFRTKYQLADIFTKPLPRERFNFLIKKLGIKSMSSDTLKRLANETD</sequence>